<evidence type="ECO:0000313" key="1">
    <source>
        <dbReference type="EMBL" id="MBB4957763.1"/>
    </source>
</evidence>
<organism evidence="1 2">
    <name type="scientific">Micromonospora polyrhachis</name>
    <dbReference type="NCBI Taxonomy" id="1282883"/>
    <lineage>
        <taxon>Bacteria</taxon>
        <taxon>Bacillati</taxon>
        <taxon>Actinomycetota</taxon>
        <taxon>Actinomycetes</taxon>
        <taxon>Micromonosporales</taxon>
        <taxon>Micromonosporaceae</taxon>
        <taxon>Micromonospora</taxon>
    </lineage>
</organism>
<dbReference type="Gene3D" id="1.25.40.10">
    <property type="entry name" value="Tetratricopeptide repeat domain"/>
    <property type="match status" value="1"/>
</dbReference>
<dbReference type="AlphaFoldDB" id="A0A7W7SN12"/>
<protein>
    <submittedName>
        <fullName evidence="1">Tetratricopeptide (TPR) repeat protein</fullName>
    </submittedName>
</protein>
<dbReference type="InterPro" id="IPR010982">
    <property type="entry name" value="Lambda_DNA-bd_dom_sf"/>
</dbReference>
<dbReference type="CDD" id="cd00093">
    <property type="entry name" value="HTH_XRE"/>
    <property type="match status" value="1"/>
</dbReference>
<dbReference type="InterPro" id="IPR001387">
    <property type="entry name" value="Cro/C1-type_HTH"/>
</dbReference>
<dbReference type="InterPro" id="IPR011990">
    <property type="entry name" value="TPR-like_helical_dom_sf"/>
</dbReference>
<dbReference type="Proteomes" id="UP000578819">
    <property type="component" value="Unassembled WGS sequence"/>
</dbReference>
<dbReference type="SUPFAM" id="SSF47413">
    <property type="entry name" value="lambda repressor-like DNA-binding domains"/>
    <property type="match status" value="1"/>
</dbReference>
<sequence length="454" mass="50095">MNTDLVSTDAVAPTVWEHREMRQALASRDLKTVYERLQRVGVSQRRIARLTGQTASEVYEVLKGRRIMAHEVLVRIADGFGIPRGYMGVAYDESTEIALDLASATCSTHANEREEVRSLLSHAANVTMGTATDEVTRWWQPIDRQVAPAPTRVGTWDVAQIEALTAAMRVLDYRHGGGACRDAVAAQVRWAQQLLNAACDDQTRSRLHLALADLHNLAGWTSFDVGMYSVARKHFARAHEQAKHAADNSLAANVLYRMGRLHLHRGMHREALRFFQLGQITAQDSGSGLTVAMLCANEAWAYALLGDSQQMQRSISRARDEFARADHENAPVWVRFFGEADLYASIGVTLSALSKPREADLEEGIALLQTAVALRGSSMARSRIFELTTLAVMCLRIGERDGGLHAGRQAVANAKSVRSVRTIDRMEPLRSLAALQEGDLQDLANEISTMRGTP</sequence>
<keyword evidence="2" id="KW-1185">Reference proteome</keyword>
<dbReference type="EMBL" id="JACHJW010000001">
    <property type="protein sequence ID" value="MBB4957763.1"/>
    <property type="molecule type" value="Genomic_DNA"/>
</dbReference>
<accession>A0A7W7SN12</accession>
<dbReference type="RefSeq" id="WP_246446365.1">
    <property type="nucleotide sequence ID" value="NZ_JACHJW010000001.1"/>
</dbReference>
<reference evidence="1 2" key="1">
    <citation type="submission" date="2020-08" db="EMBL/GenBank/DDBJ databases">
        <title>Sequencing the genomes of 1000 actinobacteria strains.</title>
        <authorList>
            <person name="Klenk H.-P."/>
        </authorList>
    </citation>
    <scope>NUCLEOTIDE SEQUENCE [LARGE SCALE GENOMIC DNA]</scope>
    <source>
        <strain evidence="1 2">DSM 45886</strain>
    </source>
</reference>
<comment type="caution">
    <text evidence="1">The sequence shown here is derived from an EMBL/GenBank/DDBJ whole genome shotgun (WGS) entry which is preliminary data.</text>
</comment>
<proteinExistence type="predicted"/>
<evidence type="ECO:0000313" key="2">
    <source>
        <dbReference type="Proteomes" id="UP000578819"/>
    </source>
</evidence>
<dbReference type="GO" id="GO:0003677">
    <property type="term" value="F:DNA binding"/>
    <property type="evidence" value="ECO:0007669"/>
    <property type="project" value="InterPro"/>
</dbReference>
<gene>
    <name evidence="1" type="ORF">FHR38_001496</name>
</gene>
<dbReference type="SUPFAM" id="SSF48452">
    <property type="entry name" value="TPR-like"/>
    <property type="match status" value="1"/>
</dbReference>
<name>A0A7W7SN12_9ACTN</name>